<feature type="region of interest" description="Disordered" evidence="1">
    <location>
        <begin position="22"/>
        <end position="84"/>
    </location>
</feature>
<name>A0A6C0IGL8_9ZZZZ</name>
<reference evidence="2" key="1">
    <citation type="journal article" date="2020" name="Nature">
        <title>Giant virus diversity and host interactions through global metagenomics.</title>
        <authorList>
            <person name="Schulz F."/>
            <person name="Roux S."/>
            <person name="Paez-Espino D."/>
            <person name="Jungbluth S."/>
            <person name="Walsh D.A."/>
            <person name="Denef V.J."/>
            <person name="McMahon K.D."/>
            <person name="Konstantinidis K.T."/>
            <person name="Eloe-Fadrosh E.A."/>
            <person name="Kyrpides N.C."/>
            <person name="Woyke T."/>
        </authorList>
    </citation>
    <scope>NUCLEOTIDE SEQUENCE</scope>
    <source>
        <strain evidence="2">GVMAG-M-3300023184-72</strain>
    </source>
</reference>
<proteinExistence type="predicted"/>
<dbReference type="AlphaFoldDB" id="A0A6C0IGL8"/>
<feature type="compositionally biased region" description="Gly residues" evidence="1">
    <location>
        <begin position="33"/>
        <end position="51"/>
    </location>
</feature>
<evidence type="ECO:0000256" key="1">
    <source>
        <dbReference type="SAM" id="MobiDB-lite"/>
    </source>
</evidence>
<accession>A0A6C0IGL8</accession>
<feature type="compositionally biased region" description="Low complexity" evidence="1">
    <location>
        <begin position="69"/>
        <end position="78"/>
    </location>
</feature>
<evidence type="ECO:0000313" key="2">
    <source>
        <dbReference type="EMBL" id="QHT91037.1"/>
    </source>
</evidence>
<organism evidence="2">
    <name type="scientific">viral metagenome</name>
    <dbReference type="NCBI Taxonomy" id="1070528"/>
    <lineage>
        <taxon>unclassified sequences</taxon>
        <taxon>metagenomes</taxon>
        <taxon>organismal metagenomes</taxon>
    </lineage>
</organism>
<dbReference type="EMBL" id="MN740162">
    <property type="protein sequence ID" value="QHT91037.1"/>
    <property type="molecule type" value="Genomic_DNA"/>
</dbReference>
<protein>
    <submittedName>
        <fullName evidence="2">Uncharacterized protein</fullName>
    </submittedName>
</protein>
<sequence length="139" mass="14010">MSKYYRDYNQYLGSQRCCDLRGEGPVGPQGPAGPAGVGPVGGTGKQGGTGPTGRSCRGPTGPAGGAQGDTGPQGDTGTSFWDPSGASGISYSSDVYINGYLLLGSSSLDPSAGSVPSPPQYLKIFLNGTPYKIALLEDS</sequence>